<proteinExistence type="inferred from homology"/>
<evidence type="ECO:0000256" key="4">
    <source>
        <dbReference type="ARBA" id="ARBA00022692"/>
    </source>
</evidence>
<evidence type="ECO:0000256" key="6">
    <source>
        <dbReference type="ARBA" id="ARBA00023136"/>
    </source>
</evidence>
<evidence type="ECO:0000256" key="7">
    <source>
        <dbReference type="SAM" id="Phobius"/>
    </source>
</evidence>
<feature type="transmembrane region" description="Helical" evidence="7">
    <location>
        <begin position="6"/>
        <end position="24"/>
    </location>
</feature>
<dbReference type="RefSeq" id="WP_311509944.1">
    <property type="nucleotide sequence ID" value="NZ_JAVREP010000001.1"/>
</dbReference>
<organism evidence="8 9">
    <name type="scientific">Nocardiopsis lambiniae</name>
    <dbReference type="NCBI Taxonomy" id="3075539"/>
    <lineage>
        <taxon>Bacteria</taxon>
        <taxon>Bacillati</taxon>
        <taxon>Actinomycetota</taxon>
        <taxon>Actinomycetes</taxon>
        <taxon>Streptosporangiales</taxon>
        <taxon>Nocardiopsidaceae</taxon>
        <taxon>Nocardiopsis</taxon>
    </lineage>
</organism>
<evidence type="ECO:0000256" key="1">
    <source>
        <dbReference type="ARBA" id="ARBA00004651"/>
    </source>
</evidence>
<evidence type="ECO:0000313" key="8">
    <source>
        <dbReference type="EMBL" id="MDT0327136.1"/>
    </source>
</evidence>
<keyword evidence="6 7" id="KW-0472">Membrane</keyword>
<comment type="similarity">
    <text evidence="2">Belongs to the UPF0410 family.</text>
</comment>
<feature type="transmembrane region" description="Helical" evidence="7">
    <location>
        <begin position="56"/>
        <end position="75"/>
    </location>
</feature>
<gene>
    <name evidence="8" type="ORF">RM479_01800</name>
</gene>
<dbReference type="EMBL" id="JAVREP010000001">
    <property type="protein sequence ID" value="MDT0327136.1"/>
    <property type="molecule type" value="Genomic_DNA"/>
</dbReference>
<comment type="subcellular location">
    <subcellularLocation>
        <location evidence="1">Cell membrane</location>
        <topology evidence="1">Multi-pass membrane protein</topology>
    </subcellularLocation>
</comment>
<evidence type="ECO:0000313" key="9">
    <source>
        <dbReference type="Proteomes" id="UP001183390"/>
    </source>
</evidence>
<name>A0ABU2M3B5_9ACTN</name>
<dbReference type="PANTHER" id="PTHR33884:SF3">
    <property type="entry name" value="UPF0410 PROTEIN YMGE"/>
    <property type="match status" value="1"/>
</dbReference>
<accession>A0ABU2M3B5</accession>
<protein>
    <submittedName>
        <fullName evidence="8">GlsB/YeaQ/YmgE family stress response membrane protein</fullName>
    </submittedName>
</protein>
<dbReference type="PANTHER" id="PTHR33884">
    <property type="entry name" value="UPF0410 PROTEIN YMGE"/>
    <property type="match status" value="1"/>
</dbReference>
<dbReference type="InterPro" id="IPR007341">
    <property type="entry name" value="Transgly_assoc"/>
</dbReference>
<evidence type="ECO:0000256" key="5">
    <source>
        <dbReference type="ARBA" id="ARBA00022989"/>
    </source>
</evidence>
<evidence type="ECO:0000256" key="2">
    <source>
        <dbReference type="ARBA" id="ARBA00011006"/>
    </source>
</evidence>
<evidence type="ECO:0000256" key="3">
    <source>
        <dbReference type="ARBA" id="ARBA00022475"/>
    </source>
</evidence>
<feature type="transmembrane region" description="Helical" evidence="7">
    <location>
        <begin position="31"/>
        <end position="50"/>
    </location>
</feature>
<keyword evidence="4 7" id="KW-0812">Transmembrane</keyword>
<keyword evidence="9" id="KW-1185">Reference proteome</keyword>
<sequence length="88" mass="9275">MEITGIISAIIVGLIIGALGRLVVPGKQHLPIWLTLLLGIVAAFLGGWIASFFTTMWLIVLIVQVLVAAAIIYLADGMYAKNARGAAT</sequence>
<reference evidence="9" key="1">
    <citation type="submission" date="2023-07" db="EMBL/GenBank/DDBJ databases">
        <title>30 novel species of actinomycetes from the DSMZ collection.</title>
        <authorList>
            <person name="Nouioui I."/>
        </authorList>
    </citation>
    <scope>NUCLEOTIDE SEQUENCE [LARGE SCALE GENOMIC DNA]</scope>
    <source>
        <strain evidence="9">DSM 44743</strain>
    </source>
</reference>
<comment type="caution">
    <text evidence="8">The sequence shown here is derived from an EMBL/GenBank/DDBJ whole genome shotgun (WGS) entry which is preliminary data.</text>
</comment>
<dbReference type="Proteomes" id="UP001183390">
    <property type="component" value="Unassembled WGS sequence"/>
</dbReference>
<keyword evidence="5 7" id="KW-1133">Transmembrane helix</keyword>
<keyword evidence="3" id="KW-1003">Cell membrane</keyword>